<dbReference type="CDD" id="cd06225">
    <property type="entry name" value="HAMP"/>
    <property type="match status" value="1"/>
</dbReference>
<dbReference type="GO" id="GO:0000155">
    <property type="term" value="F:phosphorelay sensor kinase activity"/>
    <property type="evidence" value="ECO:0007669"/>
    <property type="project" value="InterPro"/>
</dbReference>
<evidence type="ECO:0000256" key="7">
    <source>
        <dbReference type="ARBA" id="ARBA00022777"/>
    </source>
</evidence>
<dbReference type="EMBL" id="SJST01000003">
    <property type="protein sequence ID" value="TCD14140.1"/>
    <property type="molecule type" value="Genomic_DNA"/>
</dbReference>
<dbReference type="InterPro" id="IPR003594">
    <property type="entry name" value="HATPase_dom"/>
</dbReference>
<comment type="catalytic activity">
    <reaction evidence="1">
        <text>ATP + protein L-histidine = ADP + protein N-phospho-L-histidine.</text>
        <dbReference type="EC" id="2.7.13.3"/>
    </reaction>
</comment>
<dbReference type="InterPro" id="IPR050428">
    <property type="entry name" value="TCS_sensor_his_kinase"/>
</dbReference>
<dbReference type="CDD" id="cd00075">
    <property type="entry name" value="HATPase"/>
    <property type="match status" value="1"/>
</dbReference>
<keyword evidence="7" id="KW-0418">Kinase</keyword>
<sequence length="469" mass="51206">MSRFSSTINTTATRLSALYLVLFTSCAVVLVFYMTGSTARFLINETRNAVTEEIETLGDVYSRGGLRRLVREIDRRSRRPSANLYMVADHTGRILAGNVLALEPGILDSEGWTQAPFGYARYGDDVSVINDPQRAPRALAQVIVFSNGMRVLVGRDLGEPQRFREIVRRALITALTVMAVGGFLIWFFVGRRALQRIDRVSEASARIVAGDLSGRLPVTGANDEFDRLSESLNSMIAKISKLNDGLRDVSDSIAHDLKTPLSRLRNRAEAALAGDPKETDYRTVLEDMIVEADQLIKVFNALLLISRVEAGFSKQKLDEVDLAVIVSEVAELYEPLVEDAGMTLVNEVKGPLPIAGNRELIGQAITNLIDNALKYGATEDGRIVLAAERDKRAGMARLSVADQGAGIPESERERVLGRFVRLDESRTKPGSGLGLSLVSAIVGLHGGTLELREAEPGLKAVLSFPISRT</sequence>
<dbReference type="PROSITE" id="PS50109">
    <property type="entry name" value="HIS_KIN"/>
    <property type="match status" value="1"/>
</dbReference>
<dbReference type="OrthoDB" id="9815202at2"/>
<dbReference type="PRINTS" id="PR00344">
    <property type="entry name" value="BCTRLSENSOR"/>
</dbReference>
<gene>
    <name evidence="14" type="ORF">E0D97_08590</name>
</gene>
<evidence type="ECO:0000259" key="13">
    <source>
        <dbReference type="PROSITE" id="PS50885"/>
    </source>
</evidence>
<dbReference type="Gene3D" id="1.10.287.130">
    <property type="match status" value="1"/>
</dbReference>
<dbReference type="SUPFAM" id="SSF55874">
    <property type="entry name" value="ATPase domain of HSP90 chaperone/DNA topoisomerase II/histidine kinase"/>
    <property type="match status" value="1"/>
</dbReference>
<dbReference type="CDD" id="cd00082">
    <property type="entry name" value="HisKA"/>
    <property type="match status" value="1"/>
</dbReference>
<dbReference type="SUPFAM" id="SSF47384">
    <property type="entry name" value="Homodimeric domain of signal transducing histidine kinase"/>
    <property type="match status" value="1"/>
</dbReference>
<protein>
    <recommendedName>
        <fullName evidence="3">histidine kinase</fullName>
        <ecNumber evidence="3">2.7.13.3</ecNumber>
    </recommendedName>
</protein>
<evidence type="ECO:0000256" key="9">
    <source>
        <dbReference type="ARBA" id="ARBA00023012"/>
    </source>
</evidence>
<comment type="caution">
    <text evidence="14">The sequence shown here is derived from an EMBL/GenBank/DDBJ whole genome shotgun (WGS) entry which is preliminary data.</text>
</comment>
<dbReference type="PANTHER" id="PTHR45436">
    <property type="entry name" value="SENSOR HISTIDINE KINASE YKOH"/>
    <property type="match status" value="1"/>
</dbReference>
<dbReference type="InterPro" id="IPR003660">
    <property type="entry name" value="HAMP_dom"/>
</dbReference>
<reference evidence="14 15" key="1">
    <citation type="journal article" date="2015" name="Antonie Van Leeuwenhoek">
        <title>Oricola cellulosilytica gen. nov., sp. nov., a cellulose-degrading bacterium of the family Phyllobacteriaceae isolated from surface seashore water, and emended descriptions of Mesorhizobium loti and Phyllobacterium myrsinacearum.</title>
        <authorList>
            <person name="Hameed A."/>
            <person name="Shahina M."/>
            <person name="Lai W.A."/>
            <person name="Lin S.Y."/>
            <person name="Young L.S."/>
            <person name="Liu Y.C."/>
            <person name="Hsu Y.H."/>
            <person name="Young C.C."/>
        </authorList>
    </citation>
    <scope>NUCLEOTIDE SEQUENCE [LARGE SCALE GENOMIC DNA]</scope>
    <source>
        <strain evidence="14 15">KCTC 52183</strain>
    </source>
</reference>
<dbReference type="SMART" id="SM00304">
    <property type="entry name" value="HAMP"/>
    <property type="match status" value="1"/>
</dbReference>
<keyword evidence="8 11" id="KW-1133">Transmembrane helix</keyword>
<dbReference type="Gene3D" id="3.30.565.10">
    <property type="entry name" value="Histidine kinase-like ATPase, C-terminal domain"/>
    <property type="match status" value="1"/>
</dbReference>
<keyword evidence="15" id="KW-1185">Reference proteome</keyword>
<dbReference type="InterPro" id="IPR003661">
    <property type="entry name" value="HisK_dim/P_dom"/>
</dbReference>
<feature type="transmembrane region" description="Helical" evidence="11">
    <location>
        <begin position="12"/>
        <end position="33"/>
    </location>
</feature>
<name>A0A4R0PA65_9HYPH</name>
<dbReference type="Pfam" id="PF00512">
    <property type="entry name" value="HisKA"/>
    <property type="match status" value="1"/>
</dbReference>
<feature type="domain" description="Histidine kinase" evidence="12">
    <location>
        <begin position="252"/>
        <end position="468"/>
    </location>
</feature>
<dbReference type="InterPro" id="IPR004358">
    <property type="entry name" value="Sig_transdc_His_kin-like_C"/>
</dbReference>
<dbReference type="PANTHER" id="PTHR45436:SF8">
    <property type="entry name" value="HISTIDINE KINASE"/>
    <property type="match status" value="1"/>
</dbReference>
<dbReference type="InterPro" id="IPR036890">
    <property type="entry name" value="HATPase_C_sf"/>
</dbReference>
<evidence type="ECO:0000256" key="11">
    <source>
        <dbReference type="SAM" id="Phobius"/>
    </source>
</evidence>
<dbReference type="Pfam" id="PF00672">
    <property type="entry name" value="HAMP"/>
    <property type="match status" value="1"/>
</dbReference>
<keyword evidence="10 11" id="KW-0472">Membrane</keyword>
<keyword evidence="9" id="KW-0902">Two-component regulatory system</keyword>
<keyword evidence="4" id="KW-0597">Phosphoprotein</keyword>
<dbReference type="EC" id="2.7.13.3" evidence="3"/>
<dbReference type="Gene3D" id="6.10.340.10">
    <property type="match status" value="1"/>
</dbReference>
<evidence type="ECO:0000259" key="12">
    <source>
        <dbReference type="PROSITE" id="PS50109"/>
    </source>
</evidence>
<organism evidence="14 15">
    <name type="scientific">Oricola cellulosilytica</name>
    <dbReference type="NCBI Taxonomy" id="1429082"/>
    <lineage>
        <taxon>Bacteria</taxon>
        <taxon>Pseudomonadati</taxon>
        <taxon>Pseudomonadota</taxon>
        <taxon>Alphaproteobacteria</taxon>
        <taxon>Hyphomicrobiales</taxon>
        <taxon>Ahrensiaceae</taxon>
        <taxon>Oricola</taxon>
    </lineage>
</organism>
<evidence type="ECO:0000256" key="6">
    <source>
        <dbReference type="ARBA" id="ARBA00022692"/>
    </source>
</evidence>
<evidence type="ECO:0000256" key="5">
    <source>
        <dbReference type="ARBA" id="ARBA00022679"/>
    </source>
</evidence>
<dbReference type="PROSITE" id="PS51257">
    <property type="entry name" value="PROKAR_LIPOPROTEIN"/>
    <property type="match status" value="1"/>
</dbReference>
<evidence type="ECO:0000256" key="3">
    <source>
        <dbReference type="ARBA" id="ARBA00012438"/>
    </source>
</evidence>
<dbReference type="InterPro" id="IPR005467">
    <property type="entry name" value="His_kinase_dom"/>
</dbReference>
<keyword evidence="5" id="KW-0808">Transferase</keyword>
<dbReference type="SUPFAM" id="SSF158472">
    <property type="entry name" value="HAMP domain-like"/>
    <property type="match status" value="1"/>
</dbReference>
<dbReference type="Pfam" id="PF02518">
    <property type="entry name" value="HATPase_c"/>
    <property type="match status" value="1"/>
</dbReference>
<accession>A0A4R0PA65</accession>
<evidence type="ECO:0000313" key="15">
    <source>
        <dbReference type="Proteomes" id="UP000291301"/>
    </source>
</evidence>
<proteinExistence type="predicted"/>
<comment type="subcellular location">
    <subcellularLocation>
        <location evidence="2">Membrane</location>
    </subcellularLocation>
</comment>
<evidence type="ECO:0000313" key="14">
    <source>
        <dbReference type="EMBL" id="TCD14140.1"/>
    </source>
</evidence>
<dbReference type="RefSeq" id="WP_131567868.1">
    <property type="nucleotide sequence ID" value="NZ_JAINFK010000002.1"/>
</dbReference>
<dbReference type="SMART" id="SM00388">
    <property type="entry name" value="HisKA"/>
    <property type="match status" value="1"/>
</dbReference>
<feature type="transmembrane region" description="Helical" evidence="11">
    <location>
        <begin position="170"/>
        <end position="189"/>
    </location>
</feature>
<feature type="domain" description="HAMP" evidence="13">
    <location>
        <begin position="191"/>
        <end position="244"/>
    </location>
</feature>
<dbReference type="Proteomes" id="UP000291301">
    <property type="component" value="Unassembled WGS sequence"/>
</dbReference>
<dbReference type="AlphaFoldDB" id="A0A4R0PA65"/>
<dbReference type="SMART" id="SM00387">
    <property type="entry name" value="HATPase_c"/>
    <property type="match status" value="1"/>
</dbReference>
<dbReference type="InterPro" id="IPR036097">
    <property type="entry name" value="HisK_dim/P_sf"/>
</dbReference>
<evidence type="ECO:0000256" key="1">
    <source>
        <dbReference type="ARBA" id="ARBA00000085"/>
    </source>
</evidence>
<evidence type="ECO:0000256" key="8">
    <source>
        <dbReference type="ARBA" id="ARBA00022989"/>
    </source>
</evidence>
<keyword evidence="6 11" id="KW-0812">Transmembrane</keyword>
<dbReference type="GO" id="GO:0005886">
    <property type="term" value="C:plasma membrane"/>
    <property type="evidence" value="ECO:0007669"/>
    <property type="project" value="TreeGrafter"/>
</dbReference>
<evidence type="ECO:0000256" key="2">
    <source>
        <dbReference type="ARBA" id="ARBA00004370"/>
    </source>
</evidence>
<evidence type="ECO:0000256" key="10">
    <source>
        <dbReference type="ARBA" id="ARBA00023136"/>
    </source>
</evidence>
<evidence type="ECO:0000256" key="4">
    <source>
        <dbReference type="ARBA" id="ARBA00022553"/>
    </source>
</evidence>
<dbReference type="PROSITE" id="PS50885">
    <property type="entry name" value="HAMP"/>
    <property type="match status" value="1"/>
</dbReference>